<feature type="domain" description="Methyl-accepting transducer" evidence="5">
    <location>
        <begin position="313"/>
        <end position="542"/>
    </location>
</feature>
<evidence type="ECO:0000313" key="9">
    <source>
        <dbReference type="EMBL" id="MFC5394076.1"/>
    </source>
</evidence>
<feature type="region of interest" description="Disordered" evidence="4">
    <location>
        <begin position="573"/>
        <end position="592"/>
    </location>
</feature>
<evidence type="ECO:0000256" key="3">
    <source>
        <dbReference type="PROSITE-ProRule" id="PRU00284"/>
    </source>
</evidence>
<organism evidence="9 10">
    <name type="scientific">Bosea vestrisii</name>
    <dbReference type="NCBI Taxonomy" id="151416"/>
    <lineage>
        <taxon>Bacteria</taxon>
        <taxon>Pseudomonadati</taxon>
        <taxon>Pseudomonadota</taxon>
        <taxon>Alphaproteobacteria</taxon>
        <taxon>Hyphomicrobiales</taxon>
        <taxon>Boseaceae</taxon>
        <taxon>Bosea</taxon>
    </lineage>
</organism>
<dbReference type="EMBL" id="JBHSLV010000026">
    <property type="protein sequence ID" value="MFC5394076.1"/>
    <property type="molecule type" value="Genomic_DNA"/>
</dbReference>
<dbReference type="PROSITE" id="PS50113">
    <property type="entry name" value="PAC"/>
    <property type="match status" value="2"/>
</dbReference>
<feature type="domain" description="PAS" evidence="6">
    <location>
        <begin position="26"/>
        <end position="65"/>
    </location>
</feature>
<evidence type="ECO:0000259" key="5">
    <source>
        <dbReference type="PROSITE" id="PS50111"/>
    </source>
</evidence>
<feature type="compositionally biased region" description="Low complexity" evidence="4">
    <location>
        <begin position="581"/>
        <end position="592"/>
    </location>
</feature>
<dbReference type="InterPro" id="IPR004089">
    <property type="entry name" value="MCPsignal_dom"/>
</dbReference>
<evidence type="ECO:0000256" key="1">
    <source>
        <dbReference type="ARBA" id="ARBA00022500"/>
    </source>
</evidence>
<dbReference type="InterPro" id="IPR000014">
    <property type="entry name" value="PAS"/>
</dbReference>
<evidence type="ECO:0000256" key="4">
    <source>
        <dbReference type="SAM" id="MobiDB-lite"/>
    </source>
</evidence>
<dbReference type="Proteomes" id="UP001596104">
    <property type="component" value="Unassembled WGS sequence"/>
</dbReference>
<protein>
    <submittedName>
        <fullName evidence="9">Methyl-accepting chemotaxis protein</fullName>
    </submittedName>
</protein>
<reference evidence="10" key="1">
    <citation type="journal article" date="2019" name="Int. J. Syst. Evol. Microbiol.">
        <title>The Global Catalogue of Microorganisms (GCM) 10K type strain sequencing project: providing services to taxonomists for standard genome sequencing and annotation.</title>
        <authorList>
            <consortium name="The Broad Institute Genomics Platform"/>
            <consortium name="The Broad Institute Genome Sequencing Center for Infectious Disease"/>
            <person name="Wu L."/>
            <person name="Ma J."/>
        </authorList>
    </citation>
    <scope>NUCLEOTIDE SEQUENCE [LARGE SCALE GENOMIC DNA]</scope>
    <source>
        <strain evidence="10">CGMCC 1.16326</strain>
    </source>
</reference>
<dbReference type="InterPro" id="IPR000700">
    <property type="entry name" value="PAS-assoc_C"/>
</dbReference>
<evidence type="ECO:0000259" key="8">
    <source>
        <dbReference type="PROSITE" id="PS50885"/>
    </source>
</evidence>
<dbReference type="SUPFAM" id="SSF58104">
    <property type="entry name" value="Methyl-accepting chemotaxis protein (MCP) signaling domain"/>
    <property type="match status" value="1"/>
</dbReference>
<dbReference type="InterPro" id="IPR051310">
    <property type="entry name" value="MCP_chemotaxis"/>
</dbReference>
<feature type="compositionally biased region" description="Basic and acidic residues" evidence="4">
    <location>
        <begin position="324"/>
        <end position="337"/>
    </location>
</feature>
<feature type="domain" description="PAS" evidence="6">
    <location>
        <begin position="148"/>
        <end position="178"/>
    </location>
</feature>
<dbReference type="Gene3D" id="1.10.287.950">
    <property type="entry name" value="Methyl-accepting chemotaxis protein"/>
    <property type="match status" value="1"/>
</dbReference>
<evidence type="ECO:0000259" key="7">
    <source>
        <dbReference type="PROSITE" id="PS50113"/>
    </source>
</evidence>
<dbReference type="PROSITE" id="PS50112">
    <property type="entry name" value="PAS"/>
    <property type="match status" value="2"/>
</dbReference>
<proteinExistence type="inferred from homology"/>
<dbReference type="InterPro" id="IPR001610">
    <property type="entry name" value="PAC"/>
</dbReference>
<dbReference type="RefSeq" id="WP_377009202.1">
    <property type="nucleotide sequence ID" value="NZ_JBHSLV010000026.1"/>
</dbReference>
<dbReference type="PANTHER" id="PTHR43531">
    <property type="entry name" value="PROTEIN ICFG"/>
    <property type="match status" value="1"/>
</dbReference>
<dbReference type="SMART" id="SM00086">
    <property type="entry name" value="PAC"/>
    <property type="match status" value="2"/>
</dbReference>
<feature type="domain" description="PAC" evidence="7">
    <location>
        <begin position="205"/>
        <end position="259"/>
    </location>
</feature>
<dbReference type="InterPro" id="IPR004090">
    <property type="entry name" value="Chemotax_Me-accpt_rcpt"/>
</dbReference>
<dbReference type="CDD" id="cd00130">
    <property type="entry name" value="PAS"/>
    <property type="match status" value="2"/>
</dbReference>
<evidence type="ECO:0000256" key="2">
    <source>
        <dbReference type="ARBA" id="ARBA00029447"/>
    </source>
</evidence>
<feature type="region of interest" description="Disordered" evidence="4">
    <location>
        <begin position="322"/>
        <end position="347"/>
    </location>
</feature>
<feature type="compositionally biased region" description="Low complexity" evidence="4">
    <location>
        <begin position="338"/>
        <end position="347"/>
    </location>
</feature>
<dbReference type="InterPro" id="IPR035965">
    <property type="entry name" value="PAS-like_dom_sf"/>
</dbReference>
<accession>A0ABW0HAI0</accession>
<keyword evidence="10" id="KW-1185">Reference proteome</keyword>
<dbReference type="SUPFAM" id="SSF55785">
    <property type="entry name" value="PYP-like sensor domain (PAS domain)"/>
    <property type="match status" value="2"/>
</dbReference>
<feature type="domain" description="HAMP" evidence="8">
    <location>
        <begin position="255"/>
        <end position="308"/>
    </location>
</feature>
<dbReference type="InterPro" id="IPR003660">
    <property type="entry name" value="HAMP_dom"/>
</dbReference>
<keyword evidence="1" id="KW-0145">Chemotaxis</keyword>
<comment type="similarity">
    <text evidence="2">Belongs to the methyl-accepting chemotaxis (MCP) protein family.</text>
</comment>
<dbReference type="PANTHER" id="PTHR43531:SF11">
    <property type="entry name" value="METHYL-ACCEPTING CHEMOTAXIS PROTEIN 3"/>
    <property type="match status" value="1"/>
</dbReference>
<dbReference type="InterPro" id="IPR013655">
    <property type="entry name" value="PAS_fold_3"/>
</dbReference>
<gene>
    <name evidence="9" type="ORF">ACFPPC_15655</name>
</gene>
<dbReference type="Pfam" id="PF08447">
    <property type="entry name" value="PAS_3"/>
    <property type="match status" value="2"/>
</dbReference>
<dbReference type="Gene3D" id="3.30.450.20">
    <property type="entry name" value="PAS domain"/>
    <property type="match status" value="2"/>
</dbReference>
<dbReference type="PROSITE" id="PS50885">
    <property type="entry name" value="HAMP"/>
    <property type="match status" value="1"/>
</dbReference>
<dbReference type="SMART" id="SM00091">
    <property type="entry name" value="PAS"/>
    <property type="match status" value="2"/>
</dbReference>
<dbReference type="SMART" id="SM00283">
    <property type="entry name" value="MA"/>
    <property type="match status" value="1"/>
</dbReference>
<feature type="domain" description="PAC" evidence="7">
    <location>
        <begin position="83"/>
        <end position="137"/>
    </location>
</feature>
<comment type="caution">
    <text evidence="9">The sequence shown here is derived from an EMBL/GenBank/DDBJ whole genome shotgun (WGS) entry which is preliminary data.</text>
</comment>
<dbReference type="Pfam" id="PF00015">
    <property type="entry name" value="MCPsignal"/>
    <property type="match status" value="1"/>
</dbReference>
<dbReference type="PRINTS" id="PR00260">
    <property type="entry name" value="CHEMTRNSDUCR"/>
</dbReference>
<name>A0ABW0HAI0_9HYPH</name>
<dbReference type="NCBIfam" id="TIGR00229">
    <property type="entry name" value="sensory_box"/>
    <property type="match status" value="2"/>
</dbReference>
<dbReference type="PROSITE" id="PS50111">
    <property type="entry name" value="CHEMOTAXIS_TRANSDUC_2"/>
    <property type="match status" value="1"/>
</dbReference>
<sequence length="592" mass="62712">MAIDLLIGRGPTGAGEAAAIRRTQAVIEFDTAGTIIEANEIFLRTVGYAREEVVGKHHRIFVEPEIAASADYGRFWTQLAGGEAVEAQFRRIGKGGRPIWLQAVYTPVLGRSGKPEKVVKFATEITDHKAMIANFEGQVAAIRKSQAVIEFDLAGTVLDANDNFLRTVGYSLDEIKGKHHSLFVEPAQRGSDAYARFWKKLGRGEYDDGQYLRFGKGGRKLWIQASYNPILDGLGKPYKIVKYATDITANVRAQEALRLAVEEIRSVVASAKAKDLTRRVPLSGASGEVGELCNGVNDLLDSVAGIVRTVSEMSGQITANSARISRDGRDLAERTEEQASSLEETAATTEELAASVKQSAERARQATGLGAKASAAAQRGGAIVGEAVSAMERIETASRDIAEIVTVIDAIAFQTNLLALNAAVEAARAGDAGKGFAVVASEVRALAQRSSDSANDIKKLISNSTLEVSSGVKLVKDTGAALSDIVDASKLVAEALADISEAAREQANGIDEVAKVVAHMDDITQQNASMAVQSASASQALERATQTLREMVAAYRTDGEAGADLPRRVVGELPGSAPHLAPAASSVRRASA</sequence>
<keyword evidence="3" id="KW-0807">Transducer</keyword>
<dbReference type="CDD" id="cd11386">
    <property type="entry name" value="MCP_signal"/>
    <property type="match status" value="1"/>
</dbReference>
<evidence type="ECO:0000259" key="6">
    <source>
        <dbReference type="PROSITE" id="PS50112"/>
    </source>
</evidence>
<evidence type="ECO:0000313" key="10">
    <source>
        <dbReference type="Proteomes" id="UP001596104"/>
    </source>
</evidence>